<dbReference type="InterPro" id="IPR029058">
    <property type="entry name" value="AB_hydrolase_fold"/>
</dbReference>
<evidence type="ECO:0000313" key="4">
    <source>
        <dbReference type="EMBL" id="GAA1394190.1"/>
    </source>
</evidence>
<protein>
    <submittedName>
        <fullName evidence="4">Alpha/beta fold hydrolase</fullName>
    </submittedName>
</protein>
<dbReference type="SMART" id="SM00824">
    <property type="entry name" value="PKS_TE"/>
    <property type="match status" value="1"/>
</dbReference>
<evidence type="ECO:0000256" key="1">
    <source>
        <dbReference type="ARBA" id="ARBA00007169"/>
    </source>
</evidence>
<dbReference type="PANTHER" id="PTHR11487:SF0">
    <property type="entry name" value="S-ACYL FATTY ACID SYNTHASE THIOESTERASE, MEDIUM CHAIN"/>
    <property type="match status" value="1"/>
</dbReference>
<feature type="domain" description="Thioesterase TesA-like" evidence="3">
    <location>
        <begin position="24"/>
        <end position="244"/>
    </location>
</feature>
<dbReference type="InterPro" id="IPR020802">
    <property type="entry name" value="TesA-like"/>
</dbReference>
<evidence type="ECO:0000256" key="2">
    <source>
        <dbReference type="ARBA" id="ARBA00022801"/>
    </source>
</evidence>
<dbReference type="Proteomes" id="UP001499863">
    <property type="component" value="Unassembled WGS sequence"/>
</dbReference>
<proteinExistence type="inferred from homology"/>
<dbReference type="InterPro" id="IPR012223">
    <property type="entry name" value="TEII"/>
</dbReference>
<reference evidence="5" key="1">
    <citation type="journal article" date="2019" name="Int. J. Syst. Evol. Microbiol.">
        <title>The Global Catalogue of Microorganisms (GCM) 10K type strain sequencing project: providing services to taxonomists for standard genome sequencing and annotation.</title>
        <authorList>
            <consortium name="The Broad Institute Genomics Platform"/>
            <consortium name="The Broad Institute Genome Sequencing Center for Infectious Disease"/>
            <person name="Wu L."/>
            <person name="Ma J."/>
        </authorList>
    </citation>
    <scope>NUCLEOTIDE SEQUENCE [LARGE SCALE GENOMIC DNA]</scope>
    <source>
        <strain evidence="5">JCM 12393</strain>
    </source>
</reference>
<name>A0ABN1XZZ6_9ACTN</name>
<gene>
    <name evidence="4" type="ORF">GCM10009639_28060</name>
</gene>
<comment type="caution">
    <text evidence="4">The sequence shown here is derived from an EMBL/GenBank/DDBJ whole genome shotgun (WGS) entry which is preliminary data.</text>
</comment>
<evidence type="ECO:0000259" key="3">
    <source>
        <dbReference type="SMART" id="SM00824"/>
    </source>
</evidence>
<sequence length="249" mass="27468">MTTDRESAWLRRFHPAEQARVRLVCLPHAGGSASYFFPLSRCLAPEAEVLAVQYPGRQDRHTEPLFTDLAEPADRIAEALKVWDDLPLALFGHSMGATIGFEVARRLEASGTVPVALFASGRRAPSRVRDEGIHRRPDQEFLAEMVSLGGASEVLLKEPELLRLYLPVVRGDYRAAETYRYQEGPALTCPVFGLTGDRDQQAEIENVAAWAEHTTGAFGLEVFPGGHFYLNDAPAVTDLVRERLLALAG</sequence>
<dbReference type="GO" id="GO:0016787">
    <property type="term" value="F:hydrolase activity"/>
    <property type="evidence" value="ECO:0007669"/>
    <property type="project" value="UniProtKB-KW"/>
</dbReference>
<keyword evidence="5" id="KW-1185">Reference proteome</keyword>
<dbReference type="Pfam" id="PF00975">
    <property type="entry name" value="Thioesterase"/>
    <property type="match status" value="1"/>
</dbReference>
<dbReference type="EMBL" id="BAAAKJ010000147">
    <property type="protein sequence ID" value="GAA1394190.1"/>
    <property type="molecule type" value="Genomic_DNA"/>
</dbReference>
<keyword evidence="2 4" id="KW-0378">Hydrolase</keyword>
<dbReference type="PANTHER" id="PTHR11487">
    <property type="entry name" value="THIOESTERASE"/>
    <property type="match status" value="1"/>
</dbReference>
<comment type="similarity">
    <text evidence="1">Belongs to the thioesterase family.</text>
</comment>
<organism evidence="4 5">
    <name type="scientific">Kitasatospora putterlickiae</name>
    <dbReference type="NCBI Taxonomy" id="221725"/>
    <lineage>
        <taxon>Bacteria</taxon>
        <taxon>Bacillati</taxon>
        <taxon>Actinomycetota</taxon>
        <taxon>Actinomycetes</taxon>
        <taxon>Kitasatosporales</taxon>
        <taxon>Streptomycetaceae</taxon>
        <taxon>Kitasatospora</taxon>
    </lineage>
</organism>
<accession>A0ABN1XZZ6</accession>
<dbReference type="InterPro" id="IPR001031">
    <property type="entry name" value="Thioesterase"/>
</dbReference>
<dbReference type="RefSeq" id="WP_344333865.1">
    <property type="nucleotide sequence ID" value="NZ_BAAAKJ010000147.1"/>
</dbReference>
<dbReference type="Gene3D" id="3.40.50.1820">
    <property type="entry name" value="alpha/beta hydrolase"/>
    <property type="match status" value="1"/>
</dbReference>
<evidence type="ECO:0000313" key="5">
    <source>
        <dbReference type="Proteomes" id="UP001499863"/>
    </source>
</evidence>
<dbReference type="SUPFAM" id="SSF53474">
    <property type="entry name" value="alpha/beta-Hydrolases"/>
    <property type="match status" value="1"/>
</dbReference>